<protein>
    <submittedName>
        <fullName evidence="2">Uncharacterized protein</fullName>
    </submittedName>
</protein>
<dbReference type="Proteomes" id="UP001595976">
    <property type="component" value="Unassembled WGS sequence"/>
</dbReference>
<comment type="caution">
    <text evidence="2">The sequence shown here is derived from an EMBL/GenBank/DDBJ whole genome shotgun (WGS) entry which is preliminary data.</text>
</comment>
<feature type="compositionally biased region" description="Basic and acidic residues" evidence="1">
    <location>
        <begin position="90"/>
        <end position="102"/>
    </location>
</feature>
<accession>A0ABW0F4T7</accession>
<reference evidence="3" key="1">
    <citation type="journal article" date="2019" name="Int. J. Syst. Evol. Microbiol.">
        <title>The Global Catalogue of Microorganisms (GCM) 10K type strain sequencing project: providing services to taxonomists for standard genome sequencing and annotation.</title>
        <authorList>
            <consortium name="The Broad Institute Genomics Platform"/>
            <consortium name="The Broad Institute Genome Sequencing Center for Infectious Disease"/>
            <person name="Wu L."/>
            <person name="Ma J."/>
        </authorList>
    </citation>
    <scope>NUCLEOTIDE SEQUENCE [LARGE SCALE GENOMIC DNA]</scope>
    <source>
        <strain evidence="3">CGMCC 1.15643</strain>
    </source>
</reference>
<evidence type="ECO:0000256" key="1">
    <source>
        <dbReference type="SAM" id="MobiDB-lite"/>
    </source>
</evidence>
<dbReference type="EMBL" id="JBHSLI010000004">
    <property type="protein sequence ID" value="MFC5293491.1"/>
    <property type="molecule type" value="Genomic_DNA"/>
</dbReference>
<dbReference type="RefSeq" id="WP_260349352.1">
    <property type="nucleotide sequence ID" value="NZ_JAOAOS010000013.1"/>
</dbReference>
<gene>
    <name evidence="2" type="ORF">ACFPK2_10875</name>
</gene>
<feature type="region of interest" description="Disordered" evidence="1">
    <location>
        <begin position="88"/>
        <end position="130"/>
    </location>
</feature>
<organism evidence="2 3">
    <name type="scientific">Bosea minatitlanensis</name>
    <dbReference type="NCBI Taxonomy" id="128782"/>
    <lineage>
        <taxon>Bacteria</taxon>
        <taxon>Pseudomonadati</taxon>
        <taxon>Pseudomonadota</taxon>
        <taxon>Alphaproteobacteria</taxon>
        <taxon>Hyphomicrobiales</taxon>
        <taxon>Boseaceae</taxon>
        <taxon>Bosea</taxon>
    </lineage>
</organism>
<evidence type="ECO:0000313" key="3">
    <source>
        <dbReference type="Proteomes" id="UP001595976"/>
    </source>
</evidence>
<sequence>MDRRYFDDHGRRWFQPGDEVTRDGTDIHVVVDTNGCDKYAPDGMTVRCTKEPLGYLNDDGTRSDPWTKIGEEEFNICSRYDFVDPAIEALKPKPEPPRRGYDAPRLARRPDGRHEPGLRHDLWLEIPSQP</sequence>
<feature type="compositionally biased region" description="Basic and acidic residues" evidence="1">
    <location>
        <begin position="108"/>
        <end position="123"/>
    </location>
</feature>
<proteinExistence type="predicted"/>
<name>A0ABW0F4T7_9HYPH</name>
<keyword evidence="3" id="KW-1185">Reference proteome</keyword>
<evidence type="ECO:0000313" key="2">
    <source>
        <dbReference type="EMBL" id="MFC5293491.1"/>
    </source>
</evidence>